<feature type="domain" description="CBM1" evidence="17">
    <location>
        <begin position="286"/>
        <end position="322"/>
    </location>
</feature>
<evidence type="ECO:0000256" key="2">
    <source>
        <dbReference type="ARBA" id="ARBA00004613"/>
    </source>
</evidence>
<dbReference type="PANTHER" id="PTHR33353">
    <property type="entry name" value="PUTATIVE (AFU_ORTHOLOGUE AFUA_1G12560)-RELATED"/>
    <property type="match status" value="1"/>
</dbReference>
<evidence type="ECO:0000256" key="10">
    <source>
        <dbReference type="ARBA" id="ARBA00023157"/>
    </source>
</evidence>
<dbReference type="Pfam" id="PF03443">
    <property type="entry name" value="AA9"/>
    <property type="match status" value="1"/>
</dbReference>
<comment type="similarity">
    <text evidence="13">Belongs to the polysaccharide monooxygenase AA9 family.</text>
</comment>
<dbReference type="GO" id="GO:0046872">
    <property type="term" value="F:metal ion binding"/>
    <property type="evidence" value="ECO:0007669"/>
    <property type="project" value="UniProtKB-KW"/>
</dbReference>
<dbReference type="GO" id="GO:0004497">
    <property type="term" value="F:monooxygenase activity"/>
    <property type="evidence" value="ECO:0007669"/>
    <property type="project" value="UniProtKB-KW"/>
</dbReference>
<evidence type="ECO:0000313" key="18">
    <source>
        <dbReference type="EMBL" id="KAH7359341.1"/>
    </source>
</evidence>
<dbReference type="OrthoDB" id="3496539at2759"/>
<evidence type="ECO:0000256" key="4">
    <source>
        <dbReference type="ARBA" id="ARBA00022723"/>
    </source>
</evidence>
<keyword evidence="9" id="KW-0503">Monooxygenase</keyword>
<dbReference type="PANTHER" id="PTHR33353:SF2">
    <property type="entry name" value="ENDO-BETA-1,4-GLUCANASE D"/>
    <property type="match status" value="1"/>
</dbReference>
<dbReference type="AlphaFoldDB" id="A0A8K0TFP6"/>
<dbReference type="Gene3D" id="2.70.50.70">
    <property type="match status" value="1"/>
</dbReference>
<reference evidence="18" key="1">
    <citation type="journal article" date="2021" name="Nat. Commun.">
        <title>Genetic determinants of endophytism in the Arabidopsis root mycobiome.</title>
        <authorList>
            <person name="Mesny F."/>
            <person name="Miyauchi S."/>
            <person name="Thiergart T."/>
            <person name="Pickel B."/>
            <person name="Atanasova L."/>
            <person name="Karlsson M."/>
            <person name="Huettel B."/>
            <person name="Barry K.W."/>
            <person name="Haridas S."/>
            <person name="Chen C."/>
            <person name="Bauer D."/>
            <person name="Andreopoulos W."/>
            <person name="Pangilinan J."/>
            <person name="LaButti K."/>
            <person name="Riley R."/>
            <person name="Lipzen A."/>
            <person name="Clum A."/>
            <person name="Drula E."/>
            <person name="Henrissat B."/>
            <person name="Kohler A."/>
            <person name="Grigoriev I.V."/>
            <person name="Martin F.M."/>
            <person name="Hacquard S."/>
        </authorList>
    </citation>
    <scope>NUCLEOTIDE SEQUENCE</scope>
    <source>
        <strain evidence="18">MPI-CAGE-AT-0016</strain>
    </source>
</reference>
<evidence type="ECO:0000256" key="14">
    <source>
        <dbReference type="ARBA" id="ARBA00045077"/>
    </source>
</evidence>
<organism evidence="18 19">
    <name type="scientific">Plectosphaerella cucumerina</name>
    <dbReference type="NCBI Taxonomy" id="40658"/>
    <lineage>
        <taxon>Eukaryota</taxon>
        <taxon>Fungi</taxon>
        <taxon>Dikarya</taxon>
        <taxon>Ascomycota</taxon>
        <taxon>Pezizomycotina</taxon>
        <taxon>Sordariomycetes</taxon>
        <taxon>Hypocreomycetidae</taxon>
        <taxon>Glomerellales</taxon>
        <taxon>Plectosphaerellaceae</taxon>
        <taxon>Plectosphaerella</taxon>
    </lineage>
</organism>
<name>A0A8K0TFP6_9PEZI</name>
<keyword evidence="4" id="KW-0479">Metal-binding</keyword>
<dbReference type="CDD" id="cd21175">
    <property type="entry name" value="LPMO_AA9"/>
    <property type="match status" value="1"/>
</dbReference>
<comment type="catalytic activity">
    <reaction evidence="14">
        <text>[(1-&gt;4)-beta-D-glucosyl]n+m + reduced acceptor + O2 = 4-dehydro-beta-D-glucosyl-[(1-&gt;4)-beta-D-glucosyl]n-1 + [(1-&gt;4)-beta-D-glucosyl]m + acceptor + H2O.</text>
        <dbReference type="EC" id="1.14.99.56"/>
    </reaction>
</comment>
<dbReference type="InterPro" id="IPR005103">
    <property type="entry name" value="AA9_LPMO"/>
</dbReference>
<evidence type="ECO:0000256" key="13">
    <source>
        <dbReference type="ARBA" id="ARBA00044502"/>
    </source>
</evidence>
<dbReference type="GO" id="GO:0030245">
    <property type="term" value="P:cellulose catabolic process"/>
    <property type="evidence" value="ECO:0007669"/>
    <property type="project" value="UniProtKB-KW"/>
</dbReference>
<evidence type="ECO:0000256" key="8">
    <source>
        <dbReference type="ARBA" id="ARBA00023008"/>
    </source>
</evidence>
<accession>A0A8K0TFP6</accession>
<dbReference type="SUPFAM" id="SSF57180">
    <property type="entry name" value="Cellulose-binding domain"/>
    <property type="match status" value="1"/>
</dbReference>
<evidence type="ECO:0000256" key="1">
    <source>
        <dbReference type="ARBA" id="ARBA00001973"/>
    </source>
</evidence>
<evidence type="ECO:0000259" key="17">
    <source>
        <dbReference type="PROSITE" id="PS51164"/>
    </source>
</evidence>
<keyword evidence="19" id="KW-1185">Reference proteome</keyword>
<evidence type="ECO:0000256" key="5">
    <source>
        <dbReference type="ARBA" id="ARBA00022729"/>
    </source>
</evidence>
<evidence type="ECO:0000256" key="11">
    <source>
        <dbReference type="ARBA" id="ARBA00023277"/>
    </source>
</evidence>
<dbReference type="Pfam" id="PF00734">
    <property type="entry name" value="CBM_1"/>
    <property type="match status" value="1"/>
</dbReference>
<sequence>MKVSAALIAAVAQVASAHYFFDSVVANGAAGPSFRYIRDFTRQVKYNPIKFSTNPAADIRDGSTIDGPDSRCNQGAFTNAGKTQVLEVAAGGDVTVKLGVGATMQHPGPSLFYMSKAPTGDVKAYDGSGDWFKIGQTGVCNQGGDFTKDAWCSWDKSTLTTTIPKNTPSGEYLLRVEHIGIHRSHVNQPEHFVSCVQVKVTGGGNGTPGPMVKFPGAYKSTDPYANFSIYGGAKAFPFPGPAVWDGAAGTSPAAASAAAVAPTTLVKVTTTAPAAAAATTAAAAPTCAVKFAQCGGLEFKGPTCCQAGSTCQVGNRWFSQCL</sequence>
<dbReference type="InterPro" id="IPR049892">
    <property type="entry name" value="AA9"/>
</dbReference>
<keyword evidence="12" id="KW-0624">Polysaccharide degradation</keyword>
<keyword evidence="3" id="KW-0964">Secreted</keyword>
<evidence type="ECO:0000313" key="19">
    <source>
        <dbReference type="Proteomes" id="UP000813385"/>
    </source>
</evidence>
<comment type="caution">
    <text evidence="18">The sequence shown here is derived from an EMBL/GenBank/DDBJ whole genome shotgun (WGS) entry which is preliminary data.</text>
</comment>
<evidence type="ECO:0000256" key="6">
    <source>
        <dbReference type="ARBA" id="ARBA00023001"/>
    </source>
</evidence>
<evidence type="ECO:0000256" key="15">
    <source>
        <dbReference type="ARBA" id="ARBA00047174"/>
    </source>
</evidence>
<keyword evidence="5 16" id="KW-0732">Signal</keyword>
<protein>
    <recommendedName>
        <fullName evidence="15">lytic cellulose monooxygenase (C4-dehydrogenating)</fullName>
        <ecNumber evidence="15">1.14.99.56</ecNumber>
    </recommendedName>
</protein>
<gene>
    <name evidence="18" type="ORF">B0T11DRAFT_341454</name>
</gene>
<feature type="signal peptide" evidence="16">
    <location>
        <begin position="1"/>
        <end position="17"/>
    </location>
</feature>
<comment type="cofactor">
    <cofactor evidence="1">
        <name>Cu(2+)</name>
        <dbReference type="ChEBI" id="CHEBI:29036"/>
    </cofactor>
</comment>
<keyword evidence="10" id="KW-1015">Disulfide bond</keyword>
<dbReference type="PROSITE" id="PS51164">
    <property type="entry name" value="CBM1_2"/>
    <property type="match status" value="1"/>
</dbReference>
<comment type="subcellular location">
    <subcellularLocation>
        <location evidence="2">Secreted</location>
    </subcellularLocation>
</comment>
<dbReference type="Proteomes" id="UP000813385">
    <property type="component" value="Unassembled WGS sequence"/>
</dbReference>
<dbReference type="GO" id="GO:0005576">
    <property type="term" value="C:extracellular region"/>
    <property type="evidence" value="ECO:0007669"/>
    <property type="project" value="UniProtKB-SubCell"/>
</dbReference>
<evidence type="ECO:0000256" key="16">
    <source>
        <dbReference type="SAM" id="SignalP"/>
    </source>
</evidence>
<keyword evidence="6" id="KW-0136">Cellulose degradation</keyword>
<evidence type="ECO:0000256" key="3">
    <source>
        <dbReference type="ARBA" id="ARBA00022525"/>
    </source>
</evidence>
<keyword evidence="7" id="KW-0560">Oxidoreductase</keyword>
<dbReference type="InterPro" id="IPR000254">
    <property type="entry name" value="CBD"/>
</dbReference>
<evidence type="ECO:0000256" key="9">
    <source>
        <dbReference type="ARBA" id="ARBA00023033"/>
    </source>
</evidence>
<dbReference type="EMBL" id="JAGPXD010000004">
    <property type="protein sequence ID" value="KAH7359341.1"/>
    <property type="molecule type" value="Genomic_DNA"/>
</dbReference>
<dbReference type="EC" id="1.14.99.56" evidence="15"/>
<dbReference type="PROSITE" id="PS00562">
    <property type="entry name" value="CBM1_1"/>
    <property type="match status" value="1"/>
</dbReference>
<proteinExistence type="inferred from homology"/>
<feature type="chain" id="PRO_5035449842" description="lytic cellulose monooxygenase (C4-dehydrogenating)" evidence="16">
    <location>
        <begin position="18"/>
        <end position="322"/>
    </location>
</feature>
<evidence type="ECO:0000256" key="12">
    <source>
        <dbReference type="ARBA" id="ARBA00023326"/>
    </source>
</evidence>
<keyword evidence="8" id="KW-0186">Copper</keyword>
<dbReference type="GO" id="GO:0030248">
    <property type="term" value="F:cellulose binding"/>
    <property type="evidence" value="ECO:0007669"/>
    <property type="project" value="InterPro"/>
</dbReference>
<keyword evidence="11" id="KW-0119">Carbohydrate metabolism</keyword>
<dbReference type="InterPro" id="IPR035971">
    <property type="entry name" value="CBD_sf"/>
</dbReference>
<evidence type="ECO:0000256" key="7">
    <source>
        <dbReference type="ARBA" id="ARBA00023002"/>
    </source>
</evidence>
<dbReference type="SMART" id="SM00236">
    <property type="entry name" value="fCBD"/>
    <property type="match status" value="1"/>
</dbReference>